<name>A0AAD8TNA4_LOLMU</name>
<dbReference type="EMBL" id="JAUUTY010000002">
    <property type="protein sequence ID" value="KAK1684852.1"/>
    <property type="molecule type" value="Genomic_DNA"/>
</dbReference>
<proteinExistence type="predicted"/>
<feature type="region of interest" description="Disordered" evidence="1">
    <location>
        <begin position="1"/>
        <end position="20"/>
    </location>
</feature>
<feature type="compositionally biased region" description="Low complexity" evidence="1">
    <location>
        <begin position="1"/>
        <end position="15"/>
    </location>
</feature>
<dbReference type="Pfam" id="PF14223">
    <property type="entry name" value="Retrotran_gag_2"/>
    <property type="match status" value="1"/>
</dbReference>
<evidence type="ECO:0000256" key="1">
    <source>
        <dbReference type="SAM" id="MobiDB-lite"/>
    </source>
</evidence>
<evidence type="ECO:0000313" key="3">
    <source>
        <dbReference type="Proteomes" id="UP001231189"/>
    </source>
</evidence>
<accession>A0AAD8TNA4</accession>
<dbReference type="PANTHER" id="PTHR47481">
    <property type="match status" value="1"/>
</dbReference>
<sequence length="279" mass="29837">MSFEASSSSPSMAPGGSLGEAVSEKLTGENYMIWRTQVMPAIRGAQLVGYLDGSIKAPEVEITTKDDQGKDVQIPNPAYAKWIAQDQTVLGYLLRNMTREVLVQVAGLESAAEVWASVTEMFSAVSTSRIVQLRTALAKTQKENMTAKAYFGRIKSLADEMANAGQKLDEAQIISYILAGLDEQYDGFVASITALLKTATKHHVADMGTVEVVPLGSEEAVAMAGATMVAVGHLTTTMEGAHTIPKITMEEVDITHRADSISSAKVGEDVAKAEDPLRV</sequence>
<comment type="caution">
    <text evidence="2">The sequence shown here is derived from an EMBL/GenBank/DDBJ whole genome shotgun (WGS) entry which is preliminary data.</text>
</comment>
<gene>
    <name evidence="2" type="ORF">QYE76_045700</name>
</gene>
<evidence type="ECO:0000313" key="2">
    <source>
        <dbReference type="EMBL" id="KAK1684852.1"/>
    </source>
</evidence>
<organism evidence="2 3">
    <name type="scientific">Lolium multiflorum</name>
    <name type="common">Italian ryegrass</name>
    <name type="synonym">Lolium perenne subsp. multiflorum</name>
    <dbReference type="NCBI Taxonomy" id="4521"/>
    <lineage>
        <taxon>Eukaryota</taxon>
        <taxon>Viridiplantae</taxon>
        <taxon>Streptophyta</taxon>
        <taxon>Embryophyta</taxon>
        <taxon>Tracheophyta</taxon>
        <taxon>Spermatophyta</taxon>
        <taxon>Magnoliopsida</taxon>
        <taxon>Liliopsida</taxon>
        <taxon>Poales</taxon>
        <taxon>Poaceae</taxon>
        <taxon>BOP clade</taxon>
        <taxon>Pooideae</taxon>
        <taxon>Poodae</taxon>
        <taxon>Poeae</taxon>
        <taxon>Poeae Chloroplast Group 2 (Poeae type)</taxon>
        <taxon>Loliodinae</taxon>
        <taxon>Loliinae</taxon>
        <taxon>Lolium</taxon>
    </lineage>
</organism>
<evidence type="ECO:0008006" key="4">
    <source>
        <dbReference type="Google" id="ProtNLM"/>
    </source>
</evidence>
<dbReference type="Proteomes" id="UP001231189">
    <property type="component" value="Unassembled WGS sequence"/>
</dbReference>
<dbReference type="PANTHER" id="PTHR47481:SF31">
    <property type="entry name" value="OS01G0873500 PROTEIN"/>
    <property type="match status" value="1"/>
</dbReference>
<protein>
    <recommendedName>
        <fullName evidence="4">Retrotransposon Copia-like N-terminal domain-containing protein</fullName>
    </recommendedName>
</protein>
<reference evidence="2" key="1">
    <citation type="submission" date="2023-07" db="EMBL/GenBank/DDBJ databases">
        <title>A chromosome-level genome assembly of Lolium multiflorum.</title>
        <authorList>
            <person name="Chen Y."/>
            <person name="Copetti D."/>
            <person name="Kolliker R."/>
            <person name="Studer B."/>
        </authorList>
    </citation>
    <scope>NUCLEOTIDE SEQUENCE</scope>
    <source>
        <strain evidence="2">02402/16</strain>
        <tissue evidence="2">Leaf</tissue>
    </source>
</reference>
<keyword evidence="3" id="KW-1185">Reference proteome</keyword>
<dbReference type="AlphaFoldDB" id="A0AAD8TNA4"/>